<evidence type="ECO:0000259" key="2">
    <source>
        <dbReference type="Pfam" id="PF00501"/>
    </source>
</evidence>
<dbReference type="Pfam" id="PF13193">
    <property type="entry name" value="AMP-binding_C"/>
    <property type="match status" value="1"/>
</dbReference>
<keyword evidence="5" id="KW-1185">Reference proteome</keyword>
<reference evidence="5" key="1">
    <citation type="journal article" date="2019" name="Int. J. Syst. Evol. Microbiol.">
        <title>The Global Catalogue of Microorganisms (GCM) 10K type strain sequencing project: providing services to taxonomists for standard genome sequencing and annotation.</title>
        <authorList>
            <consortium name="The Broad Institute Genomics Platform"/>
            <consortium name="The Broad Institute Genome Sequencing Center for Infectious Disease"/>
            <person name="Wu L."/>
            <person name="Ma J."/>
        </authorList>
    </citation>
    <scope>NUCLEOTIDE SEQUENCE [LARGE SCALE GENOMIC DNA]</scope>
    <source>
        <strain evidence="5">XZYJ18</strain>
    </source>
</reference>
<sequence>MLRAQARARPDAVVVADADARLGLAALAGEAQRVARALIAAGLRPGDRVALLGPNSAQWAAIAFGVWDAGAVLVPLSSRFRGIEAADLLRRTGTRLLFTTEHFLDTSFVRLIAEAAGGPAADDGAPATGGPSAEDPTQDGRPFPGLPELHRVVLLDAAPGDPAAALPGVAALAAFTATGADVAPADAERRALAVSGDDLAEVLATSGTTGAPKGVLIHHAQLLRGYWDWSAVVGLREGDRYPVIAPFSHGFGVNAGLLAGVMRAALLLPQAVFSPERLLRLVERERVTVLAGPPTLFHGLLDGADAGHDLSSLRVGICGAASVPPELIRRLLGAGGRAGRTGGGRGGLVRRMINAYGLIEGTVVSMTRADDPVDVIAATAGRPMPGVEVRIVDEAGAVLPAGERGEILVGGYGVMRGYLGDPGGTGSAVDAASLLHTGDIGVLDAAGNLAVVDRKKDMFIVGGFNAYPAEIEALLLRHPGIAQAAVVPVPDPRLGEVGCAFVVARAGRRVSPSGLTAWAREHMSNYKVPRRVVVVDALPTGPTGKTDKPALRRRAATGG</sequence>
<feature type="domain" description="AMP-dependent synthetase/ligase" evidence="2">
    <location>
        <begin position="3"/>
        <end position="419"/>
    </location>
</feature>
<dbReference type="PANTHER" id="PTHR43767:SF12">
    <property type="entry name" value="AMP-DEPENDENT SYNTHETASE AND LIGASE"/>
    <property type="match status" value="1"/>
</dbReference>
<dbReference type="PROSITE" id="PS00455">
    <property type="entry name" value="AMP_BINDING"/>
    <property type="match status" value="1"/>
</dbReference>
<dbReference type="RefSeq" id="WP_378578119.1">
    <property type="nucleotide sequence ID" value="NZ_JBHSFQ010000027.1"/>
</dbReference>
<dbReference type="Pfam" id="PF00501">
    <property type="entry name" value="AMP-binding"/>
    <property type="match status" value="1"/>
</dbReference>
<dbReference type="EMBL" id="JBHSFQ010000027">
    <property type="protein sequence ID" value="MFC4564719.1"/>
    <property type="molecule type" value="Genomic_DNA"/>
</dbReference>
<accession>A0ABV9E0M5</accession>
<evidence type="ECO:0000259" key="3">
    <source>
        <dbReference type="Pfam" id="PF13193"/>
    </source>
</evidence>
<proteinExistence type="predicted"/>
<dbReference type="Gene3D" id="3.30.300.30">
    <property type="match status" value="1"/>
</dbReference>
<evidence type="ECO:0000313" key="4">
    <source>
        <dbReference type="EMBL" id="MFC4564719.1"/>
    </source>
</evidence>
<feature type="region of interest" description="Disordered" evidence="1">
    <location>
        <begin position="539"/>
        <end position="559"/>
    </location>
</feature>
<dbReference type="SUPFAM" id="SSF56801">
    <property type="entry name" value="Acetyl-CoA synthetase-like"/>
    <property type="match status" value="1"/>
</dbReference>
<feature type="region of interest" description="Disordered" evidence="1">
    <location>
        <begin position="119"/>
        <end position="143"/>
    </location>
</feature>
<dbReference type="Proteomes" id="UP001595923">
    <property type="component" value="Unassembled WGS sequence"/>
</dbReference>
<dbReference type="InterPro" id="IPR025110">
    <property type="entry name" value="AMP-bd_C"/>
</dbReference>
<gene>
    <name evidence="4" type="ORF">ACFO4E_22910</name>
</gene>
<dbReference type="InterPro" id="IPR050237">
    <property type="entry name" value="ATP-dep_AMP-bd_enzyme"/>
</dbReference>
<dbReference type="PANTHER" id="PTHR43767">
    <property type="entry name" value="LONG-CHAIN-FATTY-ACID--COA LIGASE"/>
    <property type="match status" value="1"/>
</dbReference>
<feature type="compositionally biased region" description="Low complexity" evidence="1">
    <location>
        <begin position="119"/>
        <end position="133"/>
    </location>
</feature>
<dbReference type="InterPro" id="IPR000873">
    <property type="entry name" value="AMP-dep_synth/lig_dom"/>
</dbReference>
<evidence type="ECO:0000313" key="5">
    <source>
        <dbReference type="Proteomes" id="UP001595923"/>
    </source>
</evidence>
<dbReference type="InterPro" id="IPR020845">
    <property type="entry name" value="AMP-binding_CS"/>
</dbReference>
<organism evidence="4 5">
    <name type="scientific">Nocardiopsis mangrovi</name>
    <dbReference type="NCBI Taxonomy" id="1179818"/>
    <lineage>
        <taxon>Bacteria</taxon>
        <taxon>Bacillati</taxon>
        <taxon>Actinomycetota</taxon>
        <taxon>Actinomycetes</taxon>
        <taxon>Streptosporangiales</taxon>
        <taxon>Nocardiopsidaceae</taxon>
        <taxon>Nocardiopsis</taxon>
    </lineage>
</organism>
<protein>
    <submittedName>
        <fullName evidence="4">AMP-binding protein</fullName>
    </submittedName>
</protein>
<feature type="domain" description="AMP-binding enzyme C-terminal" evidence="3">
    <location>
        <begin position="470"/>
        <end position="545"/>
    </location>
</feature>
<evidence type="ECO:0000256" key="1">
    <source>
        <dbReference type="SAM" id="MobiDB-lite"/>
    </source>
</evidence>
<name>A0ABV9E0M5_9ACTN</name>
<dbReference type="Gene3D" id="3.40.50.12780">
    <property type="entry name" value="N-terminal domain of ligase-like"/>
    <property type="match status" value="1"/>
</dbReference>
<comment type="caution">
    <text evidence="4">The sequence shown here is derived from an EMBL/GenBank/DDBJ whole genome shotgun (WGS) entry which is preliminary data.</text>
</comment>
<dbReference type="InterPro" id="IPR045851">
    <property type="entry name" value="AMP-bd_C_sf"/>
</dbReference>
<dbReference type="InterPro" id="IPR042099">
    <property type="entry name" value="ANL_N_sf"/>
</dbReference>